<evidence type="ECO:0000313" key="2">
    <source>
        <dbReference type="EMBL" id="KAL2830300.1"/>
    </source>
</evidence>
<dbReference type="InterPro" id="IPR027417">
    <property type="entry name" value="P-loop_NTPase"/>
</dbReference>
<comment type="caution">
    <text evidence="2">The sequence shown here is derived from an EMBL/GenBank/DDBJ whole genome shotgun (WGS) entry which is preliminary data.</text>
</comment>
<dbReference type="PANTHER" id="PTHR10887:SF495">
    <property type="entry name" value="HELICASE SENATAXIN ISOFORM X1-RELATED"/>
    <property type="match status" value="1"/>
</dbReference>
<evidence type="ECO:0000313" key="3">
    <source>
        <dbReference type="Proteomes" id="UP001610335"/>
    </source>
</evidence>
<dbReference type="Pfam" id="PF13087">
    <property type="entry name" value="AAA_12"/>
    <property type="match status" value="1"/>
</dbReference>
<dbReference type="Gene3D" id="3.40.50.300">
    <property type="entry name" value="P-loop containing nucleotide triphosphate hydrolases"/>
    <property type="match status" value="2"/>
</dbReference>
<name>A0ABR4IRC6_9EURO</name>
<sequence>MTSDIIDCTQTLSRDPGWYNFDDSGLKPIDQPWSSPWNLHYLRSLEDPLPCCIQVCHGQDHVELALCDDTILTFSVGGGAEIPHFKLNLILTHPQPGKNLSFTAIWTAWSEKGFDRPRAEQPDIYTFSNRLQNVKVKPSQLDISPFPKRLGEDGGPCWLISWDSEEPPYCYNFGLTAKDFATYTPRQFSNFKVFRGMAQRNIGIRLVTQKRGRFAFDWTFMTVMPWPTPPPFPNYDCRYNRLNERLEPISILRIPPLDNETLVAHYAMRLGSRVHRYFGGETFIGQLFPTPLTFINERHYEVVKSIAILREHDHIQTLVRHRNQNQTYTFRLEPLAVDLAPSGSSYCIIDMALESGNGFCPGSDLELPSPALGSLAWITISHRTFQGVVIMPPEELRDAFSGLVNPVCIIIASGDYVSDHSQEVTGKLTLSPPMLLLQQTTSALRAVLYGDTGLSISSDNTLKDLLLAHECSPVDNLDTFAVLNPKADQHIVRFFKGDVLDESQIRAMRLALCFGRTPQDKYRSLFSLIIGQPGTGKTRVSAHISAFCFLQNWTILIVGSSESCLDALEETIIMAPLEIELLIPLEGVYRLDLELGEDHERQMARAKRVRTLIEENIYPQQIIDELKIATCLLDNLRPLLAWIAARTSSYSAFSMGRHITERLEEYWEGDLQWRLMQPQTECCLLDDVLMWHCALMREGCVFDEPSGRDCRSDEQPLKDRLILGFRHALGSLERFYISHARAILCTISHTTSHVLPRWQPQLILIEDACFMAETVCLSTIVRHYAGVEKIILTGDLAQAPTLTSFFRNEYFESERMSLLRRFRKTHVPCVRLKVQYRITPEIYRFISNRFYNGAMHDGPDRDRPTADLFRKIMMTIATDCRPSNLYFASVNTCSVWQRKDDLSIFNPEYVCFIAETVDKFIKGGIEREQILILSDYAEERRALGDLLCHLLEGSRVEIRGIKSIEGRQKEVVILSTTRPGGPLSLGSVADMQRQCLAMSRAMDGLLIVGHKHMAEEIDSTEHPRHRYRDWRSIIKYMITKRALTAVKGDRGLLEKSLGIPNPLQYVELLTGITRPIQIDGDVFLDC</sequence>
<keyword evidence="3" id="KW-1185">Reference proteome</keyword>
<gene>
    <name evidence="2" type="ORF">BDW59DRAFT_23425</name>
</gene>
<protein>
    <submittedName>
        <fullName evidence="2">P-loop containing nucleoside triphosphate hydrolase protein</fullName>
    </submittedName>
</protein>
<dbReference type="PANTHER" id="PTHR10887">
    <property type="entry name" value="DNA2/NAM7 HELICASE FAMILY"/>
    <property type="match status" value="1"/>
</dbReference>
<dbReference type="InterPro" id="IPR045055">
    <property type="entry name" value="DNA2/NAM7-like"/>
</dbReference>
<proteinExistence type="predicted"/>
<keyword evidence="2" id="KW-0378">Hydrolase</keyword>
<organism evidence="2 3">
    <name type="scientific">Aspergillus cavernicola</name>
    <dbReference type="NCBI Taxonomy" id="176166"/>
    <lineage>
        <taxon>Eukaryota</taxon>
        <taxon>Fungi</taxon>
        <taxon>Dikarya</taxon>
        <taxon>Ascomycota</taxon>
        <taxon>Pezizomycotina</taxon>
        <taxon>Eurotiomycetes</taxon>
        <taxon>Eurotiomycetidae</taxon>
        <taxon>Eurotiales</taxon>
        <taxon>Aspergillaceae</taxon>
        <taxon>Aspergillus</taxon>
        <taxon>Aspergillus subgen. Nidulantes</taxon>
    </lineage>
</organism>
<reference evidence="2 3" key="1">
    <citation type="submission" date="2024-07" db="EMBL/GenBank/DDBJ databases">
        <title>Section-level genome sequencing and comparative genomics of Aspergillus sections Usti and Cavernicolus.</title>
        <authorList>
            <consortium name="Lawrence Berkeley National Laboratory"/>
            <person name="Nybo J.L."/>
            <person name="Vesth T.C."/>
            <person name="Theobald S."/>
            <person name="Frisvad J.C."/>
            <person name="Larsen T.O."/>
            <person name="Kjaerboelling I."/>
            <person name="Rothschild-Mancinelli K."/>
            <person name="Lyhne E.K."/>
            <person name="Kogle M.E."/>
            <person name="Barry K."/>
            <person name="Clum A."/>
            <person name="Na H."/>
            <person name="Ledsgaard L."/>
            <person name="Lin J."/>
            <person name="Lipzen A."/>
            <person name="Kuo A."/>
            <person name="Riley R."/>
            <person name="Mondo S."/>
            <person name="LaButti K."/>
            <person name="Haridas S."/>
            <person name="Pangalinan J."/>
            <person name="Salamov A.A."/>
            <person name="Simmons B.A."/>
            <person name="Magnuson J.K."/>
            <person name="Chen J."/>
            <person name="Drula E."/>
            <person name="Henrissat B."/>
            <person name="Wiebenga A."/>
            <person name="Lubbers R.J."/>
            <person name="Gomes A.C."/>
            <person name="Makela M.R."/>
            <person name="Stajich J."/>
            <person name="Grigoriev I.V."/>
            <person name="Mortensen U.H."/>
            <person name="De vries R.P."/>
            <person name="Baker S.E."/>
            <person name="Andersen M.R."/>
        </authorList>
    </citation>
    <scope>NUCLEOTIDE SEQUENCE [LARGE SCALE GENOMIC DNA]</scope>
    <source>
        <strain evidence="2 3">CBS 600.67</strain>
    </source>
</reference>
<dbReference type="InterPro" id="IPR047187">
    <property type="entry name" value="SF1_C_Upf1"/>
</dbReference>
<dbReference type="SUPFAM" id="SSF52540">
    <property type="entry name" value="P-loop containing nucleoside triphosphate hydrolases"/>
    <property type="match status" value="1"/>
</dbReference>
<dbReference type="CDD" id="cd18808">
    <property type="entry name" value="SF1_C_Upf1"/>
    <property type="match status" value="1"/>
</dbReference>
<evidence type="ECO:0000259" key="1">
    <source>
        <dbReference type="Pfam" id="PF13087"/>
    </source>
</evidence>
<dbReference type="GO" id="GO:0016787">
    <property type="term" value="F:hydrolase activity"/>
    <property type="evidence" value="ECO:0007669"/>
    <property type="project" value="UniProtKB-KW"/>
</dbReference>
<dbReference type="EMBL" id="JBFXLS010000013">
    <property type="protein sequence ID" value="KAL2830300.1"/>
    <property type="molecule type" value="Genomic_DNA"/>
</dbReference>
<feature type="domain" description="DNA2/NAM7 helicase-like C-terminal" evidence="1">
    <location>
        <begin position="816"/>
        <end position="1011"/>
    </location>
</feature>
<dbReference type="InterPro" id="IPR041679">
    <property type="entry name" value="DNA2/NAM7-like_C"/>
</dbReference>
<dbReference type="Proteomes" id="UP001610335">
    <property type="component" value="Unassembled WGS sequence"/>
</dbReference>
<accession>A0ABR4IRC6</accession>